<dbReference type="OrthoDB" id="3748531at2"/>
<evidence type="ECO:0000256" key="1">
    <source>
        <dbReference type="SAM" id="Phobius"/>
    </source>
</evidence>
<dbReference type="AlphaFoldDB" id="A0A3N1DC88"/>
<dbReference type="Pfam" id="PF13239">
    <property type="entry name" value="2TM"/>
    <property type="match status" value="1"/>
</dbReference>
<evidence type="ECO:0000259" key="2">
    <source>
        <dbReference type="Pfam" id="PF08044"/>
    </source>
</evidence>
<dbReference type="EMBL" id="RJKE01000001">
    <property type="protein sequence ID" value="ROO91143.1"/>
    <property type="molecule type" value="Genomic_DNA"/>
</dbReference>
<dbReference type="PANTHER" id="PTHR40763:SF4">
    <property type="entry name" value="DUF1707 DOMAIN-CONTAINING PROTEIN"/>
    <property type="match status" value="1"/>
</dbReference>
<keyword evidence="1" id="KW-0812">Transmembrane</keyword>
<accession>A0A3N1DC88</accession>
<evidence type="ECO:0000259" key="3">
    <source>
        <dbReference type="Pfam" id="PF13239"/>
    </source>
</evidence>
<reference evidence="4 5" key="1">
    <citation type="submission" date="2018-11" db="EMBL/GenBank/DDBJ databases">
        <title>Sequencing the genomes of 1000 actinobacteria strains.</title>
        <authorList>
            <person name="Klenk H.-P."/>
        </authorList>
    </citation>
    <scope>NUCLEOTIDE SEQUENCE [LARGE SCALE GENOMIC DNA]</scope>
    <source>
        <strain evidence="4 5">DSM 44254</strain>
    </source>
</reference>
<feature type="domain" description="2TM" evidence="3">
    <location>
        <begin position="85"/>
        <end position="138"/>
    </location>
</feature>
<evidence type="ECO:0000313" key="5">
    <source>
        <dbReference type="Proteomes" id="UP000272400"/>
    </source>
</evidence>
<dbReference type="Pfam" id="PF08044">
    <property type="entry name" value="DUF1707"/>
    <property type="match status" value="1"/>
</dbReference>
<sequence>MPSNPEMRASDRDRDRFAEILRDNYAQGRLNLEELNERLEHAYAAKTIGDLEALTADLPAKDMYDLPIPASETAVATRKGGEVARQGKGLRAEWATYASVNLVLMSIWLVASVASGGVGFPWFLWVAGPWGAVLLAQTLFGGGRSEDR</sequence>
<feature type="transmembrane region" description="Helical" evidence="1">
    <location>
        <begin position="120"/>
        <end position="140"/>
    </location>
</feature>
<proteinExistence type="predicted"/>
<dbReference type="InterPro" id="IPR012551">
    <property type="entry name" value="DUF1707_SHOCT-like"/>
</dbReference>
<keyword evidence="5" id="KW-1185">Reference proteome</keyword>
<dbReference type="Proteomes" id="UP000272400">
    <property type="component" value="Unassembled WGS sequence"/>
</dbReference>
<organism evidence="4 5">
    <name type="scientific">Actinocorallia herbida</name>
    <dbReference type="NCBI Taxonomy" id="58109"/>
    <lineage>
        <taxon>Bacteria</taxon>
        <taxon>Bacillati</taxon>
        <taxon>Actinomycetota</taxon>
        <taxon>Actinomycetes</taxon>
        <taxon>Streptosporangiales</taxon>
        <taxon>Thermomonosporaceae</taxon>
        <taxon>Actinocorallia</taxon>
    </lineage>
</organism>
<gene>
    <name evidence="4" type="ORF">EDD29_8890</name>
</gene>
<keyword evidence="1" id="KW-1133">Transmembrane helix</keyword>
<protein>
    <submittedName>
        <fullName evidence="4">2TM domain-containing protein</fullName>
    </submittedName>
</protein>
<dbReference type="InterPro" id="IPR025698">
    <property type="entry name" value="2TM_dom"/>
</dbReference>
<evidence type="ECO:0000313" key="4">
    <source>
        <dbReference type="EMBL" id="ROO91143.1"/>
    </source>
</evidence>
<dbReference type="PANTHER" id="PTHR40763">
    <property type="entry name" value="MEMBRANE PROTEIN-RELATED"/>
    <property type="match status" value="1"/>
</dbReference>
<feature type="domain" description="DUF1707" evidence="2">
    <location>
        <begin position="7"/>
        <end position="59"/>
    </location>
</feature>
<name>A0A3N1DC88_9ACTN</name>
<comment type="caution">
    <text evidence="4">The sequence shown here is derived from an EMBL/GenBank/DDBJ whole genome shotgun (WGS) entry which is preliminary data.</text>
</comment>
<feature type="transmembrane region" description="Helical" evidence="1">
    <location>
        <begin position="94"/>
        <end position="114"/>
    </location>
</feature>
<keyword evidence="1" id="KW-0472">Membrane</keyword>